<keyword evidence="5" id="KW-1185">Reference proteome</keyword>
<dbReference type="Gene3D" id="4.10.320.10">
    <property type="entry name" value="E3-binding domain"/>
    <property type="match status" value="1"/>
</dbReference>
<dbReference type="Pfam" id="PF23359">
    <property type="entry name" value="Lsr2_DNA-bd"/>
    <property type="match status" value="1"/>
</dbReference>
<dbReference type="GO" id="GO:0016746">
    <property type="term" value="F:acyltransferase activity"/>
    <property type="evidence" value="ECO:0007669"/>
    <property type="project" value="InterPro"/>
</dbReference>
<protein>
    <submittedName>
        <fullName evidence="4">Lsr2 family protein</fullName>
    </submittedName>
</protein>
<feature type="region of interest" description="Disordered" evidence="2">
    <location>
        <begin position="1"/>
        <end position="37"/>
    </location>
</feature>
<comment type="caution">
    <text evidence="4">The sequence shown here is derived from an EMBL/GenBank/DDBJ whole genome shotgun (WGS) entry which is preliminary data.</text>
</comment>
<sequence>MPRRPRQRTQTTASPLDAPAGSHRRPAKGPPACEGATTAQVRAWAKQHGITVPARGRLSTTIWEQYHASRQ</sequence>
<dbReference type="AlphaFoldDB" id="A0A931A9E1"/>
<evidence type="ECO:0000256" key="2">
    <source>
        <dbReference type="SAM" id="MobiDB-lite"/>
    </source>
</evidence>
<keyword evidence="1" id="KW-0238">DNA-binding</keyword>
<organism evidence="4 5">
    <name type="scientific">Nonomuraea cypriaca</name>
    <dbReference type="NCBI Taxonomy" id="1187855"/>
    <lineage>
        <taxon>Bacteria</taxon>
        <taxon>Bacillati</taxon>
        <taxon>Actinomycetota</taxon>
        <taxon>Actinomycetes</taxon>
        <taxon>Streptosporangiales</taxon>
        <taxon>Streptosporangiaceae</taxon>
        <taxon>Nonomuraea</taxon>
    </lineage>
</organism>
<dbReference type="Proteomes" id="UP000605361">
    <property type="component" value="Unassembled WGS sequence"/>
</dbReference>
<gene>
    <name evidence="4" type="ORF">ITP53_05600</name>
</gene>
<proteinExistence type="predicted"/>
<evidence type="ECO:0000259" key="3">
    <source>
        <dbReference type="Pfam" id="PF23359"/>
    </source>
</evidence>
<evidence type="ECO:0000313" key="4">
    <source>
        <dbReference type="EMBL" id="MBF8185222.1"/>
    </source>
</evidence>
<accession>A0A931A9E1</accession>
<dbReference type="GO" id="GO:0003677">
    <property type="term" value="F:DNA binding"/>
    <property type="evidence" value="ECO:0007669"/>
    <property type="project" value="UniProtKB-KW"/>
</dbReference>
<feature type="domain" description="Lsr2 DNA-binding" evidence="3">
    <location>
        <begin position="36"/>
        <end position="68"/>
    </location>
</feature>
<evidence type="ECO:0000256" key="1">
    <source>
        <dbReference type="ARBA" id="ARBA00023125"/>
    </source>
</evidence>
<reference evidence="4" key="1">
    <citation type="submission" date="2020-11" db="EMBL/GenBank/DDBJ databases">
        <title>Whole-genome analyses of Nonomuraea sp. K274.</title>
        <authorList>
            <person name="Veyisoglu A."/>
        </authorList>
    </citation>
    <scope>NUCLEOTIDE SEQUENCE</scope>
    <source>
        <strain evidence="4">K274</strain>
    </source>
</reference>
<evidence type="ECO:0000313" key="5">
    <source>
        <dbReference type="Proteomes" id="UP000605361"/>
    </source>
</evidence>
<name>A0A931A9E1_9ACTN</name>
<dbReference type="InterPro" id="IPR036625">
    <property type="entry name" value="E3-bd_dom_sf"/>
</dbReference>
<dbReference type="RefSeq" id="WP_195894279.1">
    <property type="nucleotide sequence ID" value="NZ_JADOGI010000011.1"/>
</dbReference>
<dbReference type="InterPro" id="IPR055370">
    <property type="entry name" value="Lsr2_DNA-bd"/>
</dbReference>
<dbReference type="EMBL" id="JADOGI010000011">
    <property type="protein sequence ID" value="MBF8185222.1"/>
    <property type="molecule type" value="Genomic_DNA"/>
</dbReference>